<evidence type="ECO:0008006" key="3">
    <source>
        <dbReference type="Google" id="ProtNLM"/>
    </source>
</evidence>
<gene>
    <name evidence="1" type="ORF">B7P43_G00850</name>
</gene>
<sequence length="210" mass="24961">AFQKLQQHLTLLQNWMEQWRIKVNPAKSSQITFTTRRAICPQVSFNNIPIPIKQEVKYLGLHLDEKLTWRTHIKAKRKHLELKIRNMNWLINKKSELSLENKVIIYKTILKPIWTYGIELWGCSKPSNTKILQTFQSKTLRQLANAPWYVSNATLHNDLGIPYVTEVIRAYAEKHKHRTTQSSNQLIRNLFNKPAVERRLNRMWPEDLIR</sequence>
<dbReference type="PRINTS" id="PR01345">
    <property type="entry name" value="CERVTRCPTASE"/>
</dbReference>
<name>A0A2J7PK96_9NEOP</name>
<dbReference type="Proteomes" id="UP000235965">
    <property type="component" value="Unassembled WGS sequence"/>
</dbReference>
<organism evidence="1 2">
    <name type="scientific">Cryptotermes secundus</name>
    <dbReference type="NCBI Taxonomy" id="105785"/>
    <lineage>
        <taxon>Eukaryota</taxon>
        <taxon>Metazoa</taxon>
        <taxon>Ecdysozoa</taxon>
        <taxon>Arthropoda</taxon>
        <taxon>Hexapoda</taxon>
        <taxon>Insecta</taxon>
        <taxon>Pterygota</taxon>
        <taxon>Neoptera</taxon>
        <taxon>Polyneoptera</taxon>
        <taxon>Dictyoptera</taxon>
        <taxon>Blattodea</taxon>
        <taxon>Blattoidea</taxon>
        <taxon>Termitoidae</taxon>
        <taxon>Kalotermitidae</taxon>
        <taxon>Cryptotermitinae</taxon>
        <taxon>Cryptotermes</taxon>
    </lineage>
</organism>
<dbReference type="PANTHER" id="PTHR47027">
    <property type="entry name" value="REVERSE TRANSCRIPTASE DOMAIN-CONTAINING PROTEIN"/>
    <property type="match status" value="1"/>
</dbReference>
<dbReference type="InParanoid" id="A0A2J7PK96"/>
<dbReference type="AlphaFoldDB" id="A0A2J7PK96"/>
<accession>A0A2J7PK96</accession>
<evidence type="ECO:0000313" key="2">
    <source>
        <dbReference type="Proteomes" id="UP000235965"/>
    </source>
</evidence>
<dbReference type="EMBL" id="NEVH01024940">
    <property type="protein sequence ID" value="PNF16757.1"/>
    <property type="molecule type" value="Genomic_DNA"/>
</dbReference>
<comment type="caution">
    <text evidence="1">The sequence shown here is derived from an EMBL/GenBank/DDBJ whole genome shotgun (WGS) entry which is preliminary data.</text>
</comment>
<keyword evidence="2" id="KW-1185">Reference proteome</keyword>
<dbReference type="PANTHER" id="PTHR47027:SF20">
    <property type="entry name" value="REVERSE TRANSCRIPTASE-LIKE PROTEIN WITH RNA-DIRECTED DNA POLYMERASE DOMAIN"/>
    <property type="match status" value="1"/>
</dbReference>
<feature type="non-terminal residue" evidence="1">
    <location>
        <position position="1"/>
    </location>
</feature>
<protein>
    <recommendedName>
        <fullName evidence="3">Reverse transcriptase domain-containing protein</fullName>
    </recommendedName>
</protein>
<evidence type="ECO:0000313" key="1">
    <source>
        <dbReference type="EMBL" id="PNF16757.1"/>
    </source>
</evidence>
<proteinExistence type="predicted"/>
<reference evidence="1 2" key="1">
    <citation type="submission" date="2017-12" db="EMBL/GenBank/DDBJ databases">
        <title>Hemimetabolous genomes reveal molecular basis of termite eusociality.</title>
        <authorList>
            <person name="Harrison M.C."/>
            <person name="Jongepier E."/>
            <person name="Robertson H.M."/>
            <person name="Arning N."/>
            <person name="Bitard-Feildel T."/>
            <person name="Chao H."/>
            <person name="Childers C.P."/>
            <person name="Dinh H."/>
            <person name="Doddapaneni H."/>
            <person name="Dugan S."/>
            <person name="Gowin J."/>
            <person name="Greiner C."/>
            <person name="Han Y."/>
            <person name="Hu H."/>
            <person name="Hughes D.S.T."/>
            <person name="Huylmans A.-K."/>
            <person name="Kemena C."/>
            <person name="Kremer L.P.M."/>
            <person name="Lee S.L."/>
            <person name="Lopez-Ezquerra A."/>
            <person name="Mallet L."/>
            <person name="Monroy-Kuhn J.M."/>
            <person name="Moser A."/>
            <person name="Murali S.C."/>
            <person name="Muzny D.M."/>
            <person name="Otani S."/>
            <person name="Piulachs M.-D."/>
            <person name="Poelchau M."/>
            <person name="Qu J."/>
            <person name="Schaub F."/>
            <person name="Wada-Katsumata A."/>
            <person name="Worley K.C."/>
            <person name="Xie Q."/>
            <person name="Ylla G."/>
            <person name="Poulsen M."/>
            <person name="Gibbs R.A."/>
            <person name="Schal C."/>
            <person name="Richards S."/>
            <person name="Belles X."/>
            <person name="Korb J."/>
            <person name="Bornberg-Bauer E."/>
        </authorList>
    </citation>
    <scope>NUCLEOTIDE SEQUENCE [LARGE SCALE GENOMIC DNA]</scope>
    <source>
        <tissue evidence="1">Whole body</tissue>
    </source>
</reference>